<proteinExistence type="predicted"/>
<evidence type="ECO:0000313" key="1">
    <source>
        <dbReference type="EMBL" id="KAI0061489.1"/>
    </source>
</evidence>
<reference evidence="1" key="2">
    <citation type="journal article" date="2022" name="New Phytol.">
        <title>Evolutionary transition to the ectomycorrhizal habit in the genomes of a hyperdiverse lineage of mushroom-forming fungi.</title>
        <authorList>
            <person name="Looney B."/>
            <person name="Miyauchi S."/>
            <person name="Morin E."/>
            <person name="Drula E."/>
            <person name="Courty P.E."/>
            <person name="Kohler A."/>
            <person name="Kuo A."/>
            <person name="LaButti K."/>
            <person name="Pangilinan J."/>
            <person name="Lipzen A."/>
            <person name="Riley R."/>
            <person name="Andreopoulos W."/>
            <person name="He G."/>
            <person name="Johnson J."/>
            <person name="Nolan M."/>
            <person name="Tritt A."/>
            <person name="Barry K.W."/>
            <person name="Grigoriev I.V."/>
            <person name="Nagy L.G."/>
            <person name="Hibbett D."/>
            <person name="Henrissat B."/>
            <person name="Matheny P.B."/>
            <person name="Labbe J."/>
            <person name="Martin F.M."/>
        </authorList>
    </citation>
    <scope>NUCLEOTIDE SEQUENCE</scope>
    <source>
        <strain evidence="1">HHB10654</strain>
    </source>
</reference>
<organism evidence="1 2">
    <name type="scientific">Artomyces pyxidatus</name>
    <dbReference type="NCBI Taxonomy" id="48021"/>
    <lineage>
        <taxon>Eukaryota</taxon>
        <taxon>Fungi</taxon>
        <taxon>Dikarya</taxon>
        <taxon>Basidiomycota</taxon>
        <taxon>Agaricomycotina</taxon>
        <taxon>Agaricomycetes</taxon>
        <taxon>Russulales</taxon>
        <taxon>Auriscalpiaceae</taxon>
        <taxon>Artomyces</taxon>
    </lineage>
</organism>
<protein>
    <submittedName>
        <fullName evidence="1">Uncharacterized protein</fullName>
    </submittedName>
</protein>
<name>A0ACB8SYD9_9AGAM</name>
<keyword evidence="2" id="KW-1185">Reference proteome</keyword>
<accession>A0ACB8SYD9</accession>
<comment type="caution">
    <text evidence="1">The sequence shown here is derived from an EMBL/GenBank/DDBJ whole genome shotgun (WGS) entry which is preliminary data.</text>
</comment>
<sequence>MGRTYITIPGSNLKLAAATTSGLNGPATRFRTAAKERPGSEERTDRELERMRRSYIRQSIFSVVDKRRSCPTAALRVKYRAGPFLDLDTGSAETDRLGGAAETAYDSWQDEDVGDPPSGIWIPPANVRYDKNDIQKCGPAQLQDSLLAG</sequence>
<gene>
    <name evidence="1" type="ORF">BV25DRAFT_1838977</name>
</gene>
<evidence type="ECO:0000313" key="2">
    <source>
        <dbReference type="Proteomes" id="UP000814140"/>
    </source>
</evidence>
<reference evidence="1" key="1">
    <citation type="submission" date="2021-03" db="EMBL/GenBank/DDBJ databases">
        <authorList>
            <consortium name="DOE Joint Genome Institute"/>
            <person name="Ahrendt S."/>
            <person name="Looney B.P."/>
            <person name="Miyauchi S."/>
            <person name="Morin E."/>
            <person name="Drula E."/>
            <person name="Courty P.E."/>
            <person name="Chicoki N."/>
            <person name="Fauchery L."/>
            <person name="Kohler A."/>
            <person name="Kuo A."/>
            <person name="Labutti K."/>
            <person name="Pangilinan J."/>
            <person name="Lipzen A."/>
            <person name="Riley R."/>
            <person name="Andreopoulos W."/>
            <person name="He G."/>
            <person name="Johnson J."/>
            <person name="Barry K.W."/>
            <person name="Grigoriev I.V."/>
            <person name="Nagy L."/>
            <person name="Hibbett D."/>
            <person name="Henrissat B."/>
            <person name="Matheny P.B."/>
            <person name="Labbe J."/>
            <person name="Martin F."/>
        </authorList>
    </citation>
    <scope>NUCLEOTIDE SEQUENCE</scope>
    <source>
        <strain evidence="1">HHB10654</strain>
    </source>
</reference>
<dbReference type="Proteomes" id="UP000814140">
    <property type="component" value="Unassembled WGS sequence"/>
</dbReference>
<dbReference type="EMBL" id="MU277212">
    <property type="protein sequence ID" value="KAI0061489.1"/>
    <property type="molecule type" value="Genomic_DNA"/>
</dbReference>